<protein>
    <submittedName>
        <fullName evidence="3">Beta-lactamase</fullName>
    </submittedName>
</protein>
<dbReference type="AlphaFoldDB" id="D3PUK5"/>
<dbReference type="InterPro" id="IPR001466">
    <property type="entry name" value="Beta-lactam-related"/>
</dbReference>
<proteinExistence type="predicted"/>
<dbReference type="SUPFAM" id="SSF56601">
    <property type="entry name" value="beta-lactamase/transpeptidase-like"/>
    <property type="match status" value="1"/>
</dbReference>
<feature type="domain" description="Beta-lactamase-related" evidence="2">
    <location>
        <begin position="53"/>
        <end position="377"/>
    </location>
</feature>
<gene>
    <name evidence="3" type="ordered locus">Snas_3352</name>
</gene>
<keyword evidence="4" id="KW-1185">Reference proteome</keyword>
<dbReference type="RefSeq" id="WP_013018589.1">
    <property type="nucleotide sequence ID" value="NC_013947.1"/>
</dbReference>
<dbReference type="HOGENOM" id="CLU_020027_2_3_11"/>
<dbReference type="eggNOG" id="COG1680">
    <property type="taxonomic scope" value="Bacteria"/>
</dbReference>
<evidence type="ECO:0000313" key="4">
    <source>
        <dbReference type="Proteomes" id="UP000000844"/>
    </source>
</evidence>
<feature type="signal peptide" evidence="1">
    <location>
        <begin position="1"/>
        <end position="24"/>
    </location>
</feature>
<evidence type="ECO:0000256" key="1">
    <source>
        <dbReference type="SAM" id="SignalP"/>
    </source>
</evidence>
<organism evidence="3 4">
    <name type="scientific">Stackebrandtia nassauensis (strain DSM 44728 / CIP 108903 / NRRL B-16338 / NBRC 102104 / LLR-40K-21)</name>
    <dbReference type="NCBI Taxonomy" id="446470"/>
    <lineage>
        <taxon>Bacteria</taxon>
        <taxon>Bacillati</taxon>
        <taxon>Actinomycetota</taxon>
        <taxon>Actinomycetes</taxon>
        <taxon>Glycomycetales</taxon>
        <taxon>Glycomycetaceae</taxon>
        <taxon>Stackebrandtia</taxon>
    </lineage>
</organism>
<accession>D3PUK5</accession>
<reference evidence="3 4" key="1">
    <citation type="journal article" date="2009" name="Stand. Genomic Sci.">
        <title>Complete genome sequence of Stackebrandtia nassauensis type strain (LLR-40K-21).</title>
        <authorList>
            <person name="Munk C."/>
            <person name="Lapidus A."/>
            <person name="Copeland A."/>
            <person name="Jando M."/>
            <person name="Mayilraj S."/>
            <person name="Glavina Del Rio T."/>
            <person name="Nolan M."/>
            <person name="Chen F."/>
            <person name="Lucas S."/>
            <person name="Tice H."/>
            <person name="Cheng J.F."/>
            <person name="Han C."/>
            <person name="Detter J.C."/>
            <person name="Bruce D."/>
            <person name="Goodwin L."/>
            <person name="Chain P."/>
            <person name="Pitluck S."/>
            <person name="Goker M."/>
            <person name="Ovchinikova G."/>
            <person name="Pati A."/>
            <person name="Ivanova N."/>
            <person name="Mavromatis K."/>
            <person name="Chen A."/>
            <person name="Palaniappan K."/>
            <person name="Land M."/>
            <person name="Hauser L."/>
            <person name="Chang Y.J."/>
            <person name="Jeffries C.D."/>
            <person name="Bristow J."/>
            <person name="Eisen J.A."/>
            <person name="Markowitz V."/>
            <person name="Hugenholtz P."/>
            <person name="Kyrpides N.C."/>
            <person name="Klenk H.P."/>
        </authorList>
    </citation>
    <scope>NUCLEOTIDE SEQUENCE [LARGE SCALE GENOMIC DNA]</scope>
    <source>
        <strain evidence="4">DSM 44728 / CIP 108903 / NRRL B-16338 / NBRC 102104 / LLR-40K-21</strain>
    </source>
</reference>
<dbReference type="Gene3D" id="3.40.710.10">
    <property type="entry name" value="DD-peptidase/beta-lactamase superfamily"/>
    <property type="match status" value="1"/>
</dbReference>
<dbReference type="PANTHER" id="PTHR46825:SF7">
    <property type="entry name" value="D-ALANYL-D-ALANINE CARBOXYPEPTIDASE"/>
    <property type="match status" value="1"/>
</dbReference>
<dbReference type="EMBL" id="CP001778">
    <property type="protein sequence ID" value="ADD43018.1"/>
    <property type="molecule type" value="Genomic_DNA"/>
</dbReference>
<sequence>MRKRLLIVAGLAAVMAAGSAVAIADPFDSERPNSGMDSDLLDSKLKALQEAGAPAVIAEVRDGDGVWEGAAGERVLGENTPPEPTDRVRASSVALSMIATVALQLADEGELDLDAPIDEYLPDVLPYEDTITTRQMLNHTSGVPDYFVHIYGSLHQGDPTDVRDNRLNEYTPEELIAMATEKPLDFEPGSKFAYSNTGYTVIGLLIEDLTGKSIEDAIGERVLDPAGLDDTYMMARDGELVVEGPHPNGYFDAGDGKEMIDVSELHPSQFWAGVAAVSNPRDINRFYKAMSDGTLLSPERLAEARELSPQSEKTYGLGLQAFVKLPDNCAPIPDRIAYGHGGDGMGYLTWTAHSPDANRQVTFTFTLGYELNPTEELNKAWRGLLYAGLCDVDINDPAVSKTLPDQSPMTLESAFR</sequence>
<dbReference type="Pfam" id="PF00144">
    <property type="entry name" value="Beta-lactamase"/>
    <property type="match status" value="1"/>
</dbReference>
<dbReference type="KEGG" id="sna:Snas_3352"/>
<name>D3PUK5_STANL</name>
<evidence type="ECO:0000259" key="2">
    <source>
        <dbReference type="Pfam" id="PF00144"/>
    </source>
</evidence>
<dbReference type="Proteomes" id="UP000000844">
    <property type="component" value="Chromosome"/>
</dbReference>
<dbReference type="OrthoDB" id="5177574at2"/>
<dbReference type="PANTHER" id="PTHR46825">
    <property type="entry name" value="D-ALANYL-D-ALANINE-CARBOXYPEPTIDASE/ENDOPEPTIDASE AMPH"/>
    <property type="match status" value="1"/>
</dbReference>
<evidence type="ECO:0000313" key="3">
    <source>
        <dbReference type="EMBL" id="ADD43018.1"/>
    </source>
</evidence>
<feature type="chain" id="PRO_5003048004" evidence="1">
    <location>
        <begin position="25"/>
        <end position="416"/>
    </location>
</feature>
<dbReference type="InterPro" id="IPR050491">
    <property type="entry name" value="AmpC-like"/>
</dbReference>
<keyword evidence="1" id="KW-0732">Signal</keyword>
<dbReference type="InterPro" id="IPR012338">
    <property type="entry name" value="Beta-lactam/transpept-like"/>
</dbReference>